<evidence type="ECO:0000256" key="3">
    <source>
        <dbReference type="ARBA" id="ARBA00022801"/>
    </source>
</evidence>
<feature type="domain" description="Adenine deaminase C-terminal" evidence="8">
    <location>
        <begin position="424"/>
        <end position="585"/>
    </location>
</feature>
<accession>A0A413FJ46</accession>
<evidence type="ECO:0000256" key="6">
    <source>
        <dbReference type="HAMAP-Rule" id="MF_01518"/>
    </source>
</evidence>
<dbReference type="Gene3D" id="3.20.20.140">
    <property type="entry name" value="Metal-dependent hydrolases"/>
    <property type="match status" value="1"/>
</dbReference>
<evidence type="ECO:0000259" key="8">
    <source>
        <dbReference type="Pfam" id="PF13382"/>
    </source>
</evidence>
<gene>
    <name evidence="6" type="primary">ade</name>
    <name evidence="9" type="ORF">DWV29_06220</name>
</gene>
<evidence type="ECO:0000313" key="10">
    <source>
        <dbReference type="Proteomes" id="UP000283880"/>
    </source>
</evidence>
<dbReference type="InterPro" id="IPR026912">
    <property type="entry name" value="Adenine_deam_C"/>
</dbReference>
<dbReference type="OrthoDB" id="9775607at2"/>
<evidence type="ECO:0000256" key="4">
    <source>
        <dbReference type="ARBA" id="ARBA00023211"/>
    </source>
</evidence>
<evidence type="ECO:0000256" key="5">
    <source>
        <dbReference type="ARBA" id="ARBA00047720"/>
    </source>
</evidence>
<dbReference type="AlphaFoldDB" id="A0A413FJ46"/>
<reference evidence="9 10" key="1">
    <citation type="submission" date="2018-08" db="EMBL/GenBank/DDBJ databases">
        <title>A genome reference for cultivated species of the human gut microbiota.</title>
        <authorList>
            <person name="Zou Y."/>
            <person name="Xue W."/>
            <person name="Luo G."/>
        </authorList>
    </citation>
    <scope>NUCLEOTIDE SEQUENCE [LARGE SCALE GENOMIC DNA]</scope>
    <source>
        <strain evidence="9 10">AF04-15</strain>
    </source>
</reference>
<dbReference type="PANTHER" id="PTHR11113">
    <property type="entry name" value="N-ACETYLGLUCOSAMINE-6-PHOSPHATE DEACETYLASE"/>
    <property type="match status" value="1"/>
</dbReference>
<dbReference type="Proteomes" id="UP000283880">
    <property type="component" value="Unassembled WGS sequence"/>
</dbReference>
<dbReference type="GO" id="GO:0006146">
    <property type="term" value="P:adenine catabolic process"/>
    <property type="evidence" value="ECO:0007669"/>
    <property type="project" value="InterPro"/>
</dbReference>
<sequence length="592" mass="63821">MKGGNRLRAIQNPDRSRLIAAAMQRIPCDLTIQNIRLVNVITGEIYPAEVDVLDGVIVRVREGERTGVPSETVYDGRGAYLLPGFIDIHMHVESTMLTPGEFGRAAVLCGTTAVFVDPHEIANVMGISGVEYMLEDAGRSPVRQFNLASSCVPSVPGLEGSGASFGPEEIAMLLDREGVVGIAEVMDVLSVVNDTQRMHGILAEGLRRDVLIQGHAPRVYGKELAAYILGGPTDNHSGRTARECCENLRAGLHVNLQASSLSSGSLPEMLQGLRGHRYHDNVSLCTDDVHAKDLLETGHINRIMKKLIELGVDPVDAIRWGTYNAAREAGMADLGAVAPGYAADLQLVEELDGRNPFAVFVGGELVCEDGRLCAGPSGAEKVPFPNTVQLSWLRGQEDFYLVPPGPESLVCIVPCNEAGRALSEPLYERLPVKNGRIDLTDREELCFLGVCNRHGARNRTICVFQNFGLQRGAVASTVSHDSHNFTVAYKNPEDALAAANYLQEVGGGMCVVLDGRVLAGLPLPVAGLMSQLPCHELVDQISALEKAVGRICKSDKMMMRIAISSLLAAPILCISDRGLVDGRTQTFVELFK</sequence>
<dbReference type="InterPro" id="IPR011059">
    <property type="entry name" value="Metal-dep_hydrolase_composite"/>
</dbReference>
<protein>
    <recommendedName>
        <fullName evidence="2 6">Adenine deaminase</fullName>
        <shortName evidence="6">Adenase</shortName>
        <shortName evidence="6">Adenine aminase</shortName>
        <ecNumber evidence="2 6">3.5.4.2</ecNumber>
    </recommendedName>
</protein>
<proteinExistence type="inferred from homology"/>
<keyword evidence="3 6" id="KW-0378">Hydrolase</keyword>
<dbReference type="InterPro" id="IPR006680">
    <property type="entry name" value="Amidohydro-rel"/>
</dbReference>
<dbReference type="SUPFAM" id="SSF51556">
    <property type="entry name" value="Metallo-dependent hydrolases"/>
    <property type="match status" value="1"/>
</dbReference>
<name>A0A413FJ46_9FIRM</name>
<dbReference type="InterPro" id="IPR032466">
    <property type="entry name" value="Metal_Hydrolase"/>
</dbReference>
<keyword evidence="4 6" id="KW-0464">Manganese</keyword>
<comment type="similarity">
    <text evidence="1 6">Belongs to the metallo-dependent hydrolases superfamily. Adenine deaminase family.</text>
</comment>
<dbReference type="SUPFAM" id="SSF51338">
    <property type="entry name" value="Composite domain of metallo-dependent hydrolases"/>
    <property type="match status" value="1"/>
</dbReference>
<dbReference type="Pfam" id="PF01979">
    <property type="entry name" value="Amidohydro_1"/>
    <property type="match status" value="1"/>
</dbReference>
<evidence type="ECO:0000259" key="7">
    <source>
        <dbReference type="Pfam" id="PF01979"/>
    </source>
</evidence>
<feature type="domain" description="Amidohydrolase-related" evidence="7">
    <location>
        <begin position="80"/>
        <end position="366"/>
    </location>
</feature>
<evidence type="ECO:0000256" key="2">
    <source>
        <dbReference type="ARBA" id="ARBA00012782"/>
    </source>
</evidence>
<comment type="caution">
    <text evidence="9">The sequence shown here is derived from an EMBL/GenBank/DDBJ whole genome shotgun (WGS) entry which is preliminary data.</text>
</comment>
<dbReference type="EMBL" id="QSBM01000003">
    <property type="protein sequence ID" value="RGX31470.1"/>
    <property type="molecule type" value="Genomic_DNA"/>
</dbReference>
<evidence type="ECO:0000256" key="1">
    <source>
        <dbReference type="ARBA" id="ARBA00006773"/>
    </source>
</evidence>
<comment type="cofactor">
    <cofactor evidence="6">
        <name>Mn(2+)</name>
        <dbReference type="ChEBI" id="CHEBI:29035"/>
    </cofactor>
</comment>
<dbReference type="GO" id="GO:0000034">
    <property type="term" value="F:adenine deaminase activity"/>
    <property type="evidence" value="ECO:0007669"/>
    <property type="project" value="UniProtKB-UniRule"/>
</dbReference>
<dbReference type="InterPro" id="IPR006679">
    <property type="entry name" value="Adenine_deam"/>
</dbReference>
<evidence type="ECO:0000313" key="9">
    <source>
        <dbReference type="EMBL" id="RGX31470.1"/>
    </source>
</evidence>
<organism evidence="9 10">
    <name type="scientific">Enterocloster asparagiformis</name>
    <dbReference type="NCBI Taxonomy" id="333367"/>
    <lineage>
        <taxon>Bacteria</taxon>
        <taxon>Bacillati</taxon>
        <taxon>Bacillota</taxon>
        <taxon>Clostridia</taxon>
        <taxon>Lachnospirales</taxon>
        <taxon>Lachnospiraceae</taxon>
        <taxon>Enterocloster</taxon>
    </lineage>
</organism>
<dbReference type="PANTHER" id="PTHR11113:SF2">
    <property type="entry name" value="ADENINE DEAMINASE"/>
    <property type="match status" value="1"/>
</dbReference>
<comment type="catalytic activity">
    <reaction evidence="5 6">
        <text>adenine + H2O + H(+) = hypoxanthine + NH4(+)</text>
        <dbReference type="Rhea" id="RHEA:23688"/>
        <dbReference type="ChEBI" id="CHEBI:15377"/>
        <dbReference type="ChEBI" id="CHEBI:15378"/>
        <dbReference type="ChEBI" id="CHEBI:16708"/>
        <dbReference type="ChEBI" id="CHEBI:17368"/>
        <dbReference type="ChEBI" id="CHEBI:28938"/>
        <dbReference type="EC" id="3.5.4.2"/>
    </reaction>
</comment>
<dbReference type="HAMAP" id="MF_01518">
    <property type="entry name" value="Adenine_deamin"/>
    <property type="match status" value="1"/>
</dbReference>
<dbReference type="EC" id="3.5.4.2" evidence="2 6"/>
<dbReference type="Gene3D" id="2.30.40.10">
    <property type="entry name" value="Urease, subunit C, domain 1"/>
    <property type="match status" value="1"/>
</dbReference>
<dbReference type="Pfam" id="PF13382">
    <property type="entry name" value="Adenine_deam_C"/>
    <property type="match status" value="1"/>
</dbReference>